<evidence type="ECO:0000256" key="1">
    <source>
        <dbReference type="ARBA" id="ARBA00023235"/>
    </source>
</evidence>
<reference evidence="3" key="2">
    <citation type="submission" date="2021-04" db="EMBL/GenBank/DDBJ databases">
        <authorList>
            <person name="Gilroy R."/>
        </authorList>
    </citation>
    <scope>NUCLEOTIDE SEQUENCE</scope>
    <source>
        <strain evidence="3">CHK180-15479</strain>
    </source>
</reference>
<dbReference type="InterPro" id="IPR036237">
    <property type="entry name" value="Xyl_isomerase-like_sf"/>
</dbReference>
<comment type="caution">
    <text evidence="3">The sequence shown here is derived from an EMBL/GenBank/DDBJ whole genome shotgun (WGS) entry which is preliminary data.</text>
</comment>
<accession>A0A9D2SHL1</accession>
<dbReference type="PANTHER" id="PTHR43489">
    <property type="entry name" value="ISOMERASE"/>
    <property type="match status" value="1"/>
</dbReference>
<name>A0A9D2SHL1_9FIRM</name>
<evidence type="ECO:0000259" key="2">
    <source>
        <dbReference type="Pfam" id="PF01261"/>
    </source>
</evidence>
<organism evidence="3 4">
    <name type="scientific">Candidatus Enterocloster excrementipullorum</name>
    <dbReference type="NCBI Taxonomy" id="2838559"/>
    <lineage>
        <taxon>Bacteria</taxon>
        <taxon>Bacillati</taxon>
        <taxon>Bacillota</taxon>
        <taxon>Clostridia</taxon>
        <taxon>Lachnospirales</taxon>
        <taxon>Lachnospiraceae</taxon>
        <taxon>Enterocloster</taxon>
    </lineage>
</organism>
<gene>
    <name evidence="3" type="ORF">H9704_04240</name>
</gene>
<evidence type="ECO:0000313" key="4">
    <source>
        <dbReference type="Proteomes" id="UP000823910"/>
    </source>
</evidence>
<feature type="domain" description="Xylose isomerase-like TIM barrel" evidence="2">
    <location>
        <begin position="30"/>
        <end position="251"/>
    </location>
</feature>
<dbReference type="EMBL" id="DWWT01000017">
    <property type="protein sequence ID" value="HJC05348.1"/>
    <property type="molecule type" value="Genomic_DNA"/>
</dbReference>
<dbReference type="PANTHER" id="PTHR43489:SF7">
    <property type="entry name" value="3-DEHYDRO-D-GULOSIDE 4-EPIMERASE-RELATED"/>
    <property type="match status" value="1"/>
</dbReference>
<protein>
    <submittedName>
        <fullName evidence="3">Sugar phosphate isomerase/epimerase</fullName>
    </submittedName>
</protein>
<dbReference type="GO" id="GO:0016853">
    <property type="term" value="F:isomerase activity"/>
    <property type="evidence" value="ECO:0007669"/>
    <property type="project" value="UniProtKB-KW"/>
</dbReference>
<sequence>MIIAATGSLQAGPNAPIVYRGSYEEILPQMREDGYRGAELHIRDSREIDREKLWDDLKKNRLTLTSIGTGAAYGAWHWNIGDRDPEVRKNALACLREHMITAAPYHGLIIIGSMQGRFGDAESPEAFAANVEESLYSLDRMAEEYDVQVGYEIMNHYESDFLFNIRDGVRFMKEHGFKRIGLHIDTVHMNIDESDLGHAIRQAGSLVRHVHIADNDRYYPGHGHMNFREILQGLKDIGYDGALALETFYLPESRICARRSLAYLNFIMEEVYGGAQK</sequence>
<dbReference type="InterPro" id="IPR013022">
    <property type="entry name" value="Xyl_isomerase-like_TIM-brl"/>
</dbReference>
<reference evidence="3" key="1">
    <citation type="journal article" date="2021" name="PeerJ">
        <title>Extensive microbial diversity within the chicken gut microbiome revealed by metagenomics and culture.</title>
        <authorList>
            <person name="Gilroy R."/>
            <person name="Ravi A."/>
            <person name="Getino M."/>
            <person name="Pursley I."/>
            <person name="Horton D.L."/>
            <person name="Alikhan N.F."/>
            <person name="Baker D."/>
            <person name="Gharbi K."/>
            <person name="Hall N."/>
            <person name="Watson M."/>
            <person name="Adriaenssens E.M."/>
            <person name="Foster-Nyarko E."/>
            <person name="Jarju S."/>
            <person name="Secka A."/>
            <person name="Antonio M."/>
            <person name="Oren A."/>
            <person name="Chaudhuri R.R."/>
            <person name="La Ragione R."/>
            <person name="Hildebrand F."/>
            <person name="Pallen M.J."/>
        </authorList>
    </citation>
    <scope>NUCLEOTIDE SEQUENCE</scope>
    <source>
        <strain evidence="3">CHK180-15479</strain>
    </source>
</reference>
<dbReference type="Pfam" id="PF01261">
    <property type="entry name" value="AP_endonuc_2"/>
    <property type="match status" value="1"/>
</dbReference>
<proteinExistence type="predicted"/>
<dbReference type="Gene3D" id="3.20.20.150">
    <property type="entry name" value="Divalent-metal-dependent TIM barrel enzymes"/>
    <property type="match status" value="1"/>
</dbReference>
<dbReference type="InterPro" id="IPR050417">
    <property type="entry name" value="Sugar_Epim/Isomerase"/>
</dbReference>
<dbReference type="SUPFAM" id="SSF51658">
    <property type="entry name" value="Xylose isomerase-like"/>
    <property type="match status" value="1"/>
</dbReference>
<dbReference type="AlphaFoldDB" id="A0A9D2SHL1"/>
<evidence type="ECO:0000313" key="3">
    <source>
        <dbReference type="EMBL" id="HJC05348.1"/>
    </source>
</evidence>
<dbReference type="Proteomes" id="UP000823910">
    <property type="component" value="Unassembled WGS sequence"/>
</dbReference>
<keyword evidence="1 3" id="KW-0413">Isomerase</keyword>